<dbReference type="Gene3D" id="3.40.605.10">
    <property type="entry name" value="Aldehyde Dehydrogenase, Chain A, domain 1"/>
    <property type="match status" value="1"/>
</dbReference>
<dbReference type="InterPro" id="IPR015590">
    <property type="entry name" value="Aldehyde_DH_dom"/>
</dbReference>
<evidence type="ECO:0000256" key="2">
    <source>
        <dbReference type="SAM" id="MobiDB-lite"/>
    </source>
</evidence>
<reference evidence="4 5" key="1">
    <citation type="submission" date="2020-08" db="EMBL/GenBank/DDBJ databases">
        <title>Genomic Encyclopedia of Archaeal and Bacterial Type Strains, Phase II (KMG-II): from individual species to whole genera.</title>
        <authorList>
            <person name="Goeker M."/>
        </authorList>
    </citation>
    <scope>NUCLEOTIDE SEQUENCE [LARGE SCALE GENOMIC DNA]</scope>
    <source>
        <strain evidence="4 5">DSM 43850</strain>
    </source>
</reference>
<dbReference type="Proteomes" id="UP000517916">
    <property type="component" value="Unassembled WGS sequence"/>
</dbReference>
<evidence type="ECO:0000313" key="5">
    <source>
        <dbReference type="Proteomes" id="UP000517916"/>
    </source>
</evidence>
<evidence type="ECO:0000259" key="3">
    <source>
        <dbReference type="Pfam" id="PF00171"/>
    </source>
</evidence>
<dbReference type="InterPro" id="IPR016161">
    <property type="entry name" value="Ald_DH/histidinol_DH"/>
</dbReference>
<dbReference type="Pfam" id="PF00171">
    <property type="entry name" value="Aldedh"/>
    <property type="match status" value="1"/>
</dbReference>
<dbReference type="SUPFAM" id="SSF53720">
    <property type="entry name" value="ALDH-like"/>
    <property type="match status" value="1"/>
</dbReference>
<dbReference type="EMBL" id="JACJID010000003">
    <property type="protein sequence ID" value="MBA8926721.1"/>
    <property type="molecule type" value="Genomic_DNA"/>
</dbReference>
<keyword evidence="1" id="KW-0560">Oxidoreductase</keyword>
<evidence type="ECO:0000313" key="4">
    <source>
        <dbReference type="EMBL" id="MBA8926721.1"/>
    </source>
</evidence>
<organism evidence="4 5">
    <name type="scientific">Kutzneria viridogrisea</name>
    <dbReference type="NCBI Taxonomy" id="47990"/>
    <lineage>
        <taxon>Bacteria</taxon>
        <taxon>Bacillati</taxon>
        <taxon>Actinomycetota</taxon>
        <taxon>Actinomycetes</taxon>
        <taxon>Pseudonocardiales</taxon>
        <taxon>Pseudonocardiaceae</taxon>
        <taxon>Kutzneria</taxon>
    </lineage>
</organism>
<name>A0ABR6BJ50_9PSEU</name>
<gene>
    <name evidence="4" type="ORF">BC739_003927</name>
</gene>
<accession>A0ABR6BJ50</accession>
<proteinExistence type="predicted"/>
<dbReference type="InterPro" id="IPR016162">
    <property type="entry name" value="Ald_DH_N"/>
</dbReference>
<keyword evidence="5" id="KW-1185">Reference proteome</keyword>
<feature type="domain" description="Aldehyde dehydrogenase" evidence="3">
    <location>
        <begin position="40"/>
        <end position="102"/>
    </location>
</feature>
<comment type="caution">
    <text evidence="4">The sequence shown here is derived from an EMBL/GenBank/DDBJ whole genome shotgun (WGS) entry which is preliminary data.</text>
</comment>
<sequence length="138" mass="14735">MTATTTSSRPAWVTDELVAQWCSWVRQDVTRHGDSVPEPVMAVAPYDLSPIAPVPVCAPEDVAAAVVRARQAQPGWAGTSIARRGEMALAFHHLLLERQDQVLGDERRSGARARAVTGTARGTRPDRPAAARCPVGGS</sequence>
<protein>
    <recommendedName>
        <fullName evidence="3">Aldehyde dehydrogenase domain-containing protein</fullName>
    </recommendedName>
</protein>
<feature type="compositionally biased region" description="Low complexity" evidence="2">
    <location>
        <begin position="112"/>
        <end position="122"/>
    </location>
</feature>
<evidence type="ECO:0000256" key="1">
    <source>
        <dbReference type="ARBA" id="ARBA00023002"/>
    </source>
</evidence>
<feature type="region of interest" description="Disordered" evidence="2">
    <location>
        <begin position="105"/>
        <end position="138"/>
    </location>
</feature>